<name>A0A9N8EJY3_9STRA</name>
<sequence length="1193" mass="130560">MTLSCRASRWAMVLALCVLPGTAAAAVGNLRRGLHDDEPSITEEQEKPSPVIVSVWTKPVMDWDPETGLEEGPNIDLLQTLKEVKMGMGDAMDFDMNAYIGSGDGVCKDLTDKEGNPLESDAQKEVCDDCCANNHRYCELPPKDKRHWNLVKGRQLLEESLRRQCIWRMVHEPDEWKSTGKYFDYVKTLREIQCDQKGYRKLCIQNVLQTLRIGGNPLKQCLKDNGGVTDDNANIIFDEMIGKQQVFKMDEKTPMPAVYIGGVLQTNNTAAALLSAVCQVTPAELRPADVCDDIVDAVGADEDPEAGAKAEEELVEEIATELGETPEDVKGENASELEDKLEEEEIKEGQGDAEDMEKLAENLGTQDETELESGGDLSKVDEETIEVEEKALEKEEAKDANIEVEEPKSVQPIVEVWTTPLLDWDMASLTEDGPNVKLFEMLKSVVTSFGSDIDFRPQPYLFSQAEICTVDEKGNQLSDDDAAKCADDNCANNHRYCGFGPDDWKVTGKSMVEESVRRLCIWEDYGRGGAGSGATSYFSYLKKFHSHKCQQADDMNICVTEIYKFVNIEATNVDACMAGSGGLDVDGENSILAPLLKLQKATFFFHHLNPMNLPIILVDGQPLEGGADVSAADLVNAVCPKFTSDPKPALCQEGALAALIPGSEEEAATEEPPTESETPADDEETKATKSPAPSAAPSYSPSSAPSAAPSTPVSEGSEATEEPPVESEATETPPTEETETETTEMPPTEETETEATETPPTEATESEATETPPTEGAPDVLTPGTPQMPWGMSSAITTEPPPLDKAGEETFNTPVTLDKSKRGDDSNFDIKAFDSTLSNLGMLNTCGVDTNAVYNKVMSLAAGNMKQELEKIKIDLPMLMSQTCEKDMGVDVLHAMDQFHGCAKFNLQSLIENLPSAAFGVAMRCANAYSKITPEEEAKGFIPEDCIRAIENDSSLGRATFALYLYPDHACPCFETLGENIPECTADVWPIPINGALVKVQTCLVGQYCQSIDALCEKHLDTLNKCLPAHDTSNSKITCGECQAAFYDNVPKILSAAPLPDACVRMAEGSKFFGSHVMERFDTYRKKCGTNLELWEGHTPMAELKNFVMQGVKEIDYKSNQFIEGAVVGFAAGIVFTIAFIIVRWILICVCSCLSRWFCCCCKGKKKSQRPRAKDYATVETETDEIPEPEYRD</sequence>
<evidence type="ECO:0000259" key="12">
    <source>
        <dbReference type="Pfam" id="PF25011"/>
    </source>
</evidence>
<dbReference type="Pfam" id="PF25011">
    <property type="entry name" value="VSR_TRX"/>
    <property type="match status" value="2"/>
</dbReference>
<evidence type="ECO:0000256" key="1">
    <source>
        <dbReference type="ARBA" id="ARBA00004479"/>
    </source>
</evidence>
<evidence type="ECO:0000256" key="8">
    <source>
        <dbReference type="ARBA" id="ARBA00037847"/>
    </source>
</evidence>
<dbReference type="GO" id="GO:0012505">
    <property type="term" value="C:endomembrane system"/>
    <property type="evidence" value="ECO:0007669"/>
    <property type="project" value="UniProtKB-SubCell"/>
</dbReference>
<feature type="chain" id="PRO_5040195266" description="Vacuolar sorting receptor thioredoxin-like domain-containing protein" evidence="11">
    <location>
        <begin position="26"/>
        <end position="1193"/>
    </location>
</feature>
<accession>A0A9N8EJY3</accession>
<evidence type="ECO:0000256" key="7">
    <source>
        <dbReference type="ARBA" id="ARBA00023180"/>
    </source>
</evidence>
<keyword evidence="2 10" id="KW-0812">Transmembrane</keyword>
<keyword evidence="3 11" id="KW-0732">Signal</keyword>
<proteinExistence type="predicted"/>
<evidence type="ECO:0000256" key="5">
    <source>
        <dbReference type="ARBA" id="ARBA00022989"/>
    </source>
</evidence>
<dbReference type="OrthoDB" id="10045365at2759"/>
<feature type="compositionally biased region" description="Acidic residues" evidence="9">
    <location>
        <begin position="1181"/>
        <end position="1193"/>
    </location>
</feature>
<dbReference type="PANTHER" id="PTHR22702">
    <property type="entry name" value="PROTEASE-ASSOCIATED DOMAIN-CONTAINING PROTEIN"/>
    <property type="match status" value="1"/>
</dbReference>
<keyword evidence="14" id="KW-1185">Reference proteome</keyword>
<feature type="compositionally biased region" description="Low complexity" evidence="9">
    <location>
        <begin position="690"/>
        <end position="710"/>
    </location>
</feature>
<protein>
    <recommendedName>
        <fullName evidence="12">Vacuolar sorting receptor thioredoxin-like domain-containing protein</fullName>
    </recommendedName>
</protein>
<evidence type="ECO:0000256" key="10">
    <source>
        <dbReference type="SAM" id="Phobius"/>
    </source>
</evidence>
<dbReference type="EMBL" id="CAICTM010001304">
    <property type="protein sequence ID" value="CAB9522467.1"/>
    <property type="molecule type" value="Genomic_DNA"/>
</dbReference>
<dbReference type="PANTHER" id="PTHR22702:SF1">
    <property type="entry name" value="PROTEASE-ASSOCIATED DOMAIN-CONTAINING PROTEIN 1"/>
    <property type="match status" value="1"/>
</dbReference>
<feature type="domain" description="Vacuolar sorting receptor thioredoxin-like" evidence="12">
    <location>
        <begin position="483"/>
        <end position="639"/>
    </location>
</feature>
<feature type="region of interest" description="Disordered" evidence="9">
    <location>
        <begin position="664"/>
        <end position="825"/>
    </location>
</feature>
<feature type="transmembrane region" description="Helical" evidence="10">
    <location>
        <begin position="1126"/>
        <end position="1147"/>
    </location>
</feature>
<dbReference type="GO" id="GO:0016020">
    <property type="term" value="C:membrane"/>
    <property type="evidence" value="ECO:0007669"/>
    <property type="project" value="UniProtKB-SubCell"/>
</dbReference>
<dbReference type="AlphaFoldDB" id="A0A9N8EJY3"/>
<organism evidence="13 14">
    <name type="scientific">Seminavis robusta</name>
    <dbReference type="NCBI Taxonomy" id="568900"/>
    <lineage>
        <taxon>Eukaryota</taxon>
        <taxon>Sar</taxon>
        <taxon>Stramenopiles</taxon>
        <taxon>Ochrophyta</taxon>
        <taxon>Bacillariophyta</taxon>
        <taxon>Bacillariophyceae</taxon>
        <taxon>Bacillariophycidae</taxon>
        <taxon>Naviculales</taxon>
        <taxon>Naviculaceae</taxon>
        <taxon>Seminavis</taxon>
    </lineage>
</organism>
<evidence type="ECO:0000256" key="4">
    <source>
        <dbReference type="ARBA" id="ARBA00022737"/>
    </source>
</evidence>
<feature type="region of interest" description="Disordered" evidence="9">
    <location>
        <begin position="1169"/>
        <end position="1193"/>
    </location>
</feature>
<feature type="compositionally biased region" description="Acidic residues" evidence="9">
    <location>
        <begin position="335"/>
        <end position="354"/>
    </location>
</feature>
<keyword evidence="6 10" id="KW-0472">Membrane</keyword>
<feature type="domain" description="Vacuolar sorting receptor thioredoxin-like" evidence="12">
    <location>
        <begin position="122"/>
        <end position="278"/>
    </location>
</feature>
<dbReference type="Proteomes" id="UP001153069">
    <property type="component" value="Unassembled WGS sequence"/>
</dbReference>
<keyword evidence="5 10" id="KW-1133">Transmembrane helix</keyword>
<feature type="region of interest" description="Disordered" evidence="9">
    <location>
        <begin position="321"/>
        <end position="354"/>
    </location>
</feature>
<evidence type="ECO:0000313" key="14">
    <source>
        <dbReference type="Proteomes" id="UP001153069"/>
    </source>
</evidence>
<keyword evidence="4" id="KW-0677">Repeat</keyword>
<gene>
    <name evidence="13" type="ORF">SEMRO_1306_G261250.1</name>
</gene>
<evidence type="ECO:0000313" key="13">
    <source>
        <dbReference type="EMBL" id="CAB9522467.1"/>
    </source>
</evidence>
<evidence type="ECO:0000256" key="3">
    <source>
        <dbReference type="ARBA" id="ARBA00022729"/>
    </source>
</evidence>
<evidence type="ECO:0000256" key="6">
    <source>
        <dbReference type="ARBA" id="ARBA00023136"/>
    </source>
</evidence>
<feature type="signal peptide" evidence="11">
    <location>
        <begin position="1"/>
        <end position="25"/>
    </location>
</feature>
<keyword evidence="7" id="KW-0325">Glycoprotein</keyword>
<feature type="compositionally biased region" description="Acidic residues" evidence="9">
    <location>
        <begin position="718"/>
        <end position="755"/>
    </location>
</feature>
<evidence type="ECO:0000256" key="9">
    <source>
        <dbReference type="SAM" id="MobiDB-lite"/>
    </source>
</evidence>
<evidence type="ECO:0000256" key="11">
    <source>
        <dbReference type="SAM" id="SignalP"/>
    </source>
</evidence>
<dbReference type="InterPro" id="IPR056858">
    <property type="entry name" value="VSR_TRX"/>
</dbReference>
<comment type="subcellular location">
    <subcellularLocation>
        <location evidence="8">Endomembrane system</location>
        <topology evidence="8">Single-pass membrane protein</topology>
    </subcellularLocation>
    <subcellularLocation>
        <location evidence="1">Membrane</location>
        <topology evidence="1">Single-pass type I membrane protein</topology>
    </subcellularLocation>
</comment>
<evidence type="ECO:0000256" key="2">
    <source>
        <dbReference type="ARBA" id="ARBA00022692"/>
    </source>
</evidence>
<feature type="compositionally biased region" description="Acidic residues" evidence="9">
    <location>
        <begin position="664"/>
        <end position="684"/>
    </location>
</feature>
<reference evidence="13" key="1">
    <citation type="submission" date="2020-06" db="EMBL/GenBank/DDBJ databases">
        <authorList>
            <consortium name="Plant Systems Biology data submission"/>
        </authorList>
    </citation>
    <scope>NUCLEOTIDE SEQUENCE</scope>
    <source>
        <strain evidence="13">D6</strain>
    </source>
</reference>
<comment type="caution">
    <text evidence="13">The sequence shown here is derived from an EMBL/GenBank/DDBJ whole genome shotgun (WGS) entry which is preliminary data.</text>
</comment>